<reference evidence="3" key="1">
    <citation type="submission" date="2018-02" db="EMBL/GenBank/DDBJ databases">
        <authorList>
            <person name="Cohen D.B."/>
            <person name="Kent A.D."/>
        </authorList>
    </citation>
    <scope>NUCLEOTIDE SEQUENCE</scope>
</reference>
<dbReference type="GO" id="GO:0010073">
    <property type="term" value="P:meristem maintenance"/>
    <property type="evidence" value="ECO:0007669"/>
    <property type="project" value="InterPro"/>
</dbReference>
<dbReference type="InterPro" id="IPR044824">
    <property type="entry name" value="MAIN-like"/>
</dbReference>
<organism evidence="3">
    <name type="scientific">Fagus sylvatica</name>
    <name type="common">Beechnut</name>
    <dbReference type="NCBI Taxonomy" id="28930"/>
    <lineage>
        <taxon>Eukaryota</taxon>
        <taxon>Viridiplantae</taxon>
        <taxon>Streptophyta</taxon>
        <taxon>Embryophyta</taxon>
        <taxon>Tracheophyta</taxon>
        <taxon>Spermatophyta</taxon>
        <taxon>Magnoliopsida</taxon>
        <taxon>eudicotyledons</taxon>
        <taxon>Gunneridae</taxon>
        <taxon>Pentapetalae</taxon>
        <taxon>rosids</taxon>
        <taxon>fabids</taxon>
        <taxon>Fagales</taxon>
        <taxon>Fagaceae</taxon>
        <taxon>Fagus</taxon>
    </lineage>
</organism>
<feature type="compositionally biased region" description="Low complexity" evidence="1">
    <location>
        <begin position="633"/>
        <end position="649"/>
    </location>
</feature>
<feature type="compositionally biased region" description="Low complexity" evidence="1">
    <location>
        <begin position="428"/>
        <end position="446"/>
    </location>
</feature>
<proteinExistence type="predicted"/>
<feature type="region of interest" description="Disordered" evidence="1">
    <location>
        <begin position="584"/>
        <end position="683"/>
    </location>
</feature>
<feature type="compositionally biased region" description="Low complexity" evidence="1">
    <location>
        <begin position="660"/>
        <end position="677"/>
    </location>
</feature>
<dbReference type="AlphaFoldDB" id="A0A2N9IBR7"/>
<dbReference type="InterPro" id="IPR019557">
    <property type="entry name" value="AminoTfrase-like_pln_mobile"/>
</dbReference>
<evidence type="ECO:0000313" key="3">
    <source>
        <dbReference type="EMBL" id="SPD21520.1"/>
    </source>
</evidence>
<feature type="region of interest" description="Disordered" evidence="1">
    <location>
        <begin position="410"/>
        <end position="563"/>
    </location>
</feature>
<feature type="compositionally biased region" description="Pro residues" evidence="1">
    <location>
        <begin position="466"/>
        <end position="475"/>
    </location>
</feature>
<feature type="compositionally biased region" description="Pro residues" evidence="1">
    <location>
        <begin position="447"/>
        <end position="456"/>
    </location>
</feature>
<evidence type="ECO:0000256" key="1">
    <source>
        <dbReference type="SAM" id="MobiDB-lite"/>
    </source>
</evidence>
<dbReference type="EMBL" id="OIVN01005226">
    <property type="protein sequence ID" value="SPD21520.1"/>
    <property type="molecule type" value="Genomic_DNA"/>
</dbReference>
<feature type="compositionally biased region" description="Low complexity" evidence="1">
    <location>
        <begin position="476"/>
        <end position="487"/>
    </location>
</feature>
<protein>
    <recommendedName>
        <fullName evidence="2">Aminotransferase-like plant mobile domain-containing protein</fullName>
    </recommendedName>
</protein>
<evidence type="ECO:0000259" key="2">
    <source>
        <dbReference type="Pfam" id="PF10536"/>
    </source>
</evidence>
<gene>
    <name evidence="3" type="ORF">FSB_LOCUS49402</name>
</gene>
<dbReference type="PANTHER" id="PTHR46033:SF8">
    <property type="entry name" value="PROTEIN MAINTENANCE OF MERISTEMS-LIKE"/>
    <property type="match status" value="1"/>
</dbReference>
<sequence length="780" mass="87465">MDDLDIIPGPIDASVLTLQANHRSTDIWNDNMDAKLMILHCRRREAVLSRSDRPHPRIRWRPETHTFHLPFGETTITLQDMEVMLGLPVDGRPVIRSMDLKWPDVCGELLGVIPPSDKIDGCRLSMTWLSEQFGVLPDNADEVIVQRYARAYILEMLGGSVFADTSGDKVHLIWLLFLEDFDTAGEYSWGSAALAWLYRQLCNAAKANTKDIGGALILVQLWAWSRFPHMTPEIVSIQPIEYGVDAAGQPLPQGPYGIRWCNAKCQKNVSTHVLLNYRSALVLQHPNEIVWQPYINANLPDYCLRGREIWRTVAPLICVHIVEMHCPDRVLRQFGMQQFIPRPINTDVTLHAVTLRRRADWTKKWESHVDTITRRYICKRSASFDALMFPSDHPASKEAYRGLKIAQSLNRLSPRESTHPVAPDIAEPSSSTHPISSPPTQSTHPVTPHPTHPVTPHPAQSTHPVTPHPTHPVTPHPAQSTHSVIPHPTHPVTPHPAQSTHSVTSHPTHPVTPYPAQSTHPVTPHPTHPVTPHPAQSTHSVIPPSHPPSYPSSRTVHHSVTFHPTHPVTPIPCTQSLLIPHSPPITLIHSPPTQLPSIPSTQLPLIPHSPPIQLPPHPPSHSSSRTVHPPSYPLSHLPSHSSSHTVHPFSYPPSYPPNHPSSRTVHPFSYPSSHSPPTQLPPIPHNPPIQLPPIPQSPPIQLHPILRRHLPVPPRHIHLLPHSYPPPYHRHRHRRLWHETMGVGGTRFGTQKLVDVGSGSVYHHHYKSMVLKHRHVYHVA</sequence>
<feature type="compositionally biased region" description="Polar residues" evidence="1">
    <location>
        <begin position="497"/>
        <end position="507"/>
    </location>
</feature>
<feature type="compositionally biased region" description="Pro residues" evidence="1">
    <location>
        <begin position="523"/>
        <end position="532"/>
    </location>
</feature>
<name>A0A2N9IBR7_FAGSY</name>
<feature type="compositionally biased region" description="Polar residues" evidence="1">
    <location>
        <begin position="591"/>
        <end position="601"/>
    </location>
</feature>
<feature type="domain" description="Aminotransferase-like plant mobile" evidence="2">
    <location>
        <begin position="59"/>
        <end position="371"/>
    </location>
</feature>
<feature type="compositionally biased region" description="Pro residues" evidence="1">
    <location>
        <begin position="650"/>
        <end position="659"/>
    </location>
</feature>
<dbReference type="Pfam" id="PF10536">
    <property type="entry name" value="PMD"/>
    <property type="match status" value="1"/>
</dbReference>
<feature type="compositionally biased region" description="Pro residues" evidence="1">
    <location>
        <begin position="607"/>
        <end position="619"/>
    </location>
</feature>
<dbReference type="PANTHER" id="PTHR46033">
    <property type="entry name" value="PROTEIN MAIN-LIKE 2"/>
    <property type="match status" value="1"/>
</dbReference>
<accession>A0A2N9IBR7</accession>